<sequence length="187" mass="20998">MLLDNYEKEERFWLKSVLGATSTDGQYAFRGEFVVLEGELKASAGKRAPPKAMIKQAVILTEADKLRMVAGNFESVDELPEFVARFKDDLAENCVLIFYIDNLAESCQVEIEGSNYVLIEFREGMVWNELIDAFYVEKADLKGMSGEDKVAVLCEASKDYKPSFPTKTLDEVLASKTDAKREVWGAV</sequence>
<reference evidence="2" key="1">
    <citation type="journal article" date="2020" name="Microbiol. Resour. Announc.">
        <title>Draft Genome Sequences of Thiorhodococcus mannitoliphagus and Thiorhodococcus minor, Purple Sulfur Photosynthetic Bacteria in the Gammaproteobacterial Family Chromatiaceae.</title>
        <authorList>
            <person name="Aviles F.A."/>
            <person name="Meyer T.E."/>
            <person name="Kyndt J.A."/>
        </authorList>
    </citation>
    <scope>NUCLEOTIDE SEQUENCE [LARGE SCALE GENOMIC DNA]</scope>
    <source>
        <strain evidence="2">DSM 18266</strain>
    </source>
</reference>
<evidence type="ECO:0000313" key="1">
    <source>
        <dbReference type="EMBL" id="NEX20235.1"/>
    </source>
</evidence>
<dbReference type="Proteomes" id="UP000471640">
    <property type="component" value="Unassembled WGS sequence"/>
</dbReference>
<dbReference type="AlphaFoldDB" id="A0A6P1DX61"/>
<comment type="caution">
    <text evidence="1">The sequence shown here is derived from an EMBL/GenBank/DDBJ whole genome shotgun (WGS) entry which is preliminary data.</text>
</comment>
<dbReference type="RefSeq" id="WP_164653337.1">
    <property type="nucleotide sequence ID" value="NZ_JAAIJR010000024.1"/>
</dbReference>
<proteinExistence type="predicted"/>
<accession>A0A6P1DX61</accession>
<gene>
    <name evidence="1" type="ORF">G3480_07895</name>
</gene>
<name>A0A6P1DX61_9GAMM</name>
<keyword evidence="2" id="KW-1185">Reference proteome</keyword>
<organism evidence="1 2">
    <name type="scientific">Thiorhodococcus mannitoliphagus</name>
    <dbReference type="NCBI Taxonomy" id="329406"/>
    <lineage>
        <taxon>Bacteria</taxon>
        <taxon>Pseudomonadati</taxon>
        <taxon>Pseudomonadota</taxon>
        <taxon>Gammaproteobacteria</taxon>
        <taxon>Chromatiales</taxon>
        <taxon>Chromatiaceae</taxon>
        <taxon>Thiorhodococcus</taxon>
    </lineage>
</organism>
<protein>
    <submittedName>
        <fullName evidence="1">Uncharacterized protein</fullName>
    </submittedName>
</protein>
<evidence type="ECO:0000313" key="2">
    <source>
        <dbReference type="Proteomes" id="UP000471640"/>
    </source>
</evidence>
<dbReference type="EMBL" id="JAAIJR010000024">
    <property type="protein sequence ID" value="NEX20235.1"/>
    <property type="molecule type" value="Genomic_DNA"/>
</dbReference>
<reference evidence="1 2" key="2">
    <citation type="submission" date="2020-02" db="EMBL/GenBank/DDBJ databases">
        <title>Genome sequences of Thiorhodococcus mannitoliphagus and Thiorhodococcus minor, purple sulfur photosynthetic bacteria in the gammaproteobacterial family, Chromatiaceae.</title>
        <authorList>
            <person name="Aviles F.A."/>
            <person name="Meyer T.E."/>
            <person name="Kyndt J.A."/>
        </authorList>
    </citation>
    <scope>NUCLEOTIDE SEQUENCE [LARGE SCALE GENOMIC DNA]</scope>
    <source>
        <strain evidence="1 2">DSM 18266</strain>
    </source>
</reference>